<feature type="domain" description="Glycosyl transferase family 3" evidence="3">
    <location>
        <begin position="2"/>
        <end position="93"/>
    </location>
</feature>
<protein>
    <submittedName>
        <fullName evidence="4">Glycosyl transferase, family 3 domain protein</fullName>
        <ecNumber evidence="4">2.4.2.-</ecNumber>
    </submittedName>
</protein>
<evidence type="ECO:0000259" key="3">
    <source>
        <dbReference type="Pfam" id="PF00591"/>
    </source>
</evidence>
<keyword evidence="2 4" id="KW-0808">Transferase</keyword>
<dbReference type="GO" id="GO:0000162">
    <property type="term" value="P:L-tryptophan biosynthetic process"/>
    <property type="evidence" value="ECO:0007669"/>
    <property type="project" value="InterPro"/>
</dbReference>
<dbReference type="InterPro" id="IPR005940">
    <property type="entry name" value="Anthranilate_Pribosyl_Tfrase"/>
</dbReference>
<dbReference type="EC" id="2.4.2.-" evidence="4"/>
<organism evidence="4">
    <name type="scientific">mine drainage metagenome</name>
    <dbReference type="NCBI Taxonomy" id="410659"/>
    <lineage>
        <taxon>unclassified sequences</taxon>
        <taxon>metagenomes</taxon>
        <taxon>ecological metagenomes</taxon>
    </lineage>
</organism>
<dbReference type="PANTHER" id="PTHR43285">
    <property type="entry name" value="ANTHRANILATE PHOSPHORIBOSYLTRANSFERASE"/>
    <property type="match status" value="1"/>
</dbReference>
<dbReference type="InterPro" id="IPR035902">
    <property type="entry name" value="Nuc_phospho_transferase"/>
</dbReference>
<reference evidence="4" key="1">
    <citation type="submission" date="2013-08" db="EMBL/GenBank/DDBJ databases">
        <authorList>
            <person name="Mendez C."/>
            <person name="Richter M."/>
            <person name="Ferrer M."/>
            <person name="Sanchez J."/>
        </authorList>
    </citation>
    <scope>NUCLEOTIDE SEQUENCE</scope>
</reference>
<feature type="non-terminal residue" evidence="4">
    <location>
        <position position="94"/>
    </location>
</feature>
<dbReference type="EMBL" id="AUZY01004424">
    <property type="protein sequence ID" value="EQD63592.1"/>
    <property type="molecule type" value="Genomic_DNA"/>
</dbReference>
<proteinExistence type="predicted"/>
<evidence type="ECO:0000256" key="2">
    <source>
        <dbReference type="ARBA" id="ARBA00022679"/>
    </source>
</evidence>
<dbReference type="PANTHER" id="PTHR43285:SF2">
    <property type="entry name" value="ANTHRANILATE PHOSPHORIBOSYLTRANSFERASE"/>
    <property type="match status" value="1"/>
</dbReference>
<keyword evidence="1 4" id="KW-0328">Glycosyltransferase</keyword>
<gene>
    <name evidence="4" type="ORF">B1B_06966</name>
</gene>
<dbReference type="SUPFAM" id="SSF52418">
    <property type="entry name" value="Nucleoside phosphorylase/phosphoribosyltransferase catalytic domain"/>
    <property type="match status" value="1"/>
</dbReference>
<comment type="caution">
    <text evidence="4">The sequence shown here is derived from an EMBL/GenBank/DDBJ whole genome shotgun (WGS) entry which is preliminary data.</text>
</comment>
<sequence length="94" mass="10102">MRIERGFVIHGAEGWDEPTPVGPFTVFDVRPGRVTRETRAPEDYGLRRCPPAALIGGDARHNAEALRAVLSGRSHGAQRDCLLLGTALALEVAG</sequence>
<dbReference type="InterPro" id="IPR000312">
    <property type="entry name" value="Glycosyl_Trfase_fam3"/>
</dbReference>
<name>T1B188_9ZZZZ</name>
<dbReference type="GO" id="GO:0004048">
    <property type="term" value="F:anthranilate phosphoribosyltransferase activity"/>
    <property type="evidence" value="ECO:0007669"/>
    <property type="project" value="InterPro"/>
</dbReference>
<dbReference type="Pfam" id="PF00591">
    <property type="entry name" value="Glycos_transf_3"/>
    <property type="match status" value="1"/>
</dbReference>
<dbReference type="GO" id="GO:0005829">
    <property type="term" value="C:cytosol"/>
    <property type="evidence" value="ECO:0007669"/>
    <property type="project" value="TreeGrafter"/>
</dbReference>
<reference evidence="4" key="2">
    <citation type="journal article" date="2014" name="ISME J.">
        <title>Microbial stratification in low pH oxic and suboxic macroscopic growths along an acid mine drainage.</title>
        <authorList>
            <person name="Mendez-Garcia C."/>
            <person name="Mesa V."/>
            <person name="Sprenger R.R."/>
            <person name="Richter M."/>
            <person name="Diez M.S."/>
            <person name="Solano J."/>
            <person name="Bargiela R."/>
            <person name="Golyshina O.V."/>
            <person name="Manteca A."/>
            <person name="Ramos J.L."/>
            <person name="Gallego J.R."/>
            <person name="Llorente I."/>
            <person name="Martins Dos Santos V.A."/>
            <person name="Jensen O.N."/>
            <person name="Pelaez A.I."/>
            <person name="Sanchez J."/>
            <person name="Ferrer M."/>
        </authorList>
    </citation>
    <scope>NUCLEOTIDE SEQUENCE</scope>
</reference>
<evidence type="ECO:0000313" key="4">
    <source>
        <dbReference type="EMBL" id="EQD63592.1"/>
    </source>
</evidence>
<dbReference type="AlphaFoldDB" id="T1B188"/>
<evidence type="ECO:0000256" key="1">
    <source>
        <dbReference type="ARBA" id="ARBA00022676"/>
    </source>
</evidence>
<dbReference type="Gene3D" id="3.40.1030.10">
    <property type="entry name" value="Nucleoside phosphorylase/phosphoribosyltransferase catalytic domain"/>
    <property type="match status" value="1"/>
</dbReference>
<accession>T1B188</accession>